<dbReference type="EMBL" id="JAJSOF020000003">
    <property type="protein sequence ID" value="KAJ4450231.1"/>
    <property type="molecule type" value="Genomic_DNA"/>
</dbReference>
<reference evidence="1 2" key="1">
    <citation type="journal article" date="2022" name="Allergy">
        <title>Genome assembly and annotation of Periplaneta americana reveal a comprehensive cockroach allergen profile.</title>
        <authorList>
            <person name="Wang L."/>
            <person name="Xiong Q."/>
            <person name="Saelim N."/>
            <person name="Wang L."/>
            <person name="Nong W."/>
            <person name="Wan A.T."/>
            <person name="Shi M."/>
            <person name="Liu X."/>
            <person name="Cao Q."/>
            <person name="Hui J.H.L."/>
            <person name="Sookrung N."/>
            <person name="Leung T.F."/>
            <person name="Tungtrongchitr A."/>
            <person name="Tsui S.K.W."/>
        </authorList>
    </citation>
    <scope>NUCLEOTIDE SEQUENCE [LARGE SCALE GENOMIC DNA]</scope>
    <source>
        <strain evidence="1">PWHHKU_190912</strain>
    </source>
</reference>
<organism evidence="1 2">
    <name type="scientific">Periplaneta americana</name>
    <name type="common">American cockroach</name>
    <name type="synonym">Blatta americana</name>
    <dbReference type="NCBI Taxonomy" id="6978"/>
    <lineage>
        <taxon>Eukaryota</taxon>
        <taxon>Metazoa</taxon>
        <taxon>Ecdysozoa</taxon>
        <taxon>Arthropoda</taxon>
        <taxon>Hexapoda</taxon>
        <taxon>Insecta</taxon>
        <taxon>Pterygota</taxon>
        <taxon>Neoptera</taxon>
        <taxon>Polyneoptera</taxon>
        <taxon>Dictyoptera</taxon>
        <taxon>Blattodea</taxon>
        <taxon>Blattoidea</taxon>
        <taxon>Blattidae</taxon>
        <taxon>Blattinae</taxon>
        <taxon>Periplaneta</taxon>
    </lineage>
</organism>
<protein>
    <submittedName>
        <fullName evidence="1">Uncharacterized protein</fullName>
    </submittedName>
</protein>
<gene>
    <name evidence="1" type="ORF">ANN_01650</name>
</gene>
<proteinExistence type="predicted"/>
<sequence length="264" mass="30596">MFVTLCRRNLPPGIRTDMTNVSFLLVISRRVIEKMIFGEMRPRIRYLVFTLRWGKPRKTQPVVNGLSFCHYHHNHLHCCKNYYQTADFRSLRSDKTSQRSLILDPTVRFERDDLQANNVQRNYLNNSTLCNEPIMVVIKTQASFIRLFMLDHISNLKLFKSRPIHIMVMGELGSIGHRVISDIFINFIGILCKLGFDTLKVDLNIRIKTTESYSPSYQITHTVQTALHPAPRFLIAYGTRLRRKKAAAAVTRRISTPQPNSYAA</sequence>
<evidence type="ECO:0000313" key="2">
    <source>
        <dbReference type="Proteomes" id="UP001148838"/>
    </source>
</evidence>
<evidence type="ECO:0000313" key="1">
    <source>
        <dbReference type="EMBL" id="KAJ4450231.1"/>
    </source>
</evidence>
<dbReference type="Proteomes" id="UP001148838">
    <property type="component" value="Unassembled WGS sequence"/>
</dbReference>
<comment type="caution">
    <text evidence="1">The sequence shown here is derived from an EMBL/GenBank/DDBJ whole genome shotgun (WGS) entry which is preliminary data.</text>
</comment>
<keyword evidence="2" id="KW-1185">Reference proteome</keyword>
<accession>A0ABQ8TVS6</accession>
<name>A0ABQ8TVS6_PERAM</name>